<name>A0A2P8EFC8_9ACTN</name>
<accession>A0A2P8EFC8</accession>
<dbReference type="Pfam" id="PF19607">
    <property type="entry name" value="DUF6112"/>
    <property type="match status" value="1"/>
</dbReference>
<keyword evidence="1" id="KW-0472">Membrane</keyword>
<organism evidence="2 3">
    <name type="scientific">Haloactinopolyspora alba</name>
    <dbReference type="NCBI Taxonomy" id="648780"/>
    <lineage>
        <taxon>Bacteria</taxon>
        <taxon>Bacillati</taxon>
        <taxon>Actinomycetota</taxon>
        <taxon>Actinomycetes</taxon>
        <taxon>Jiangellales</taxon>
        <taxon>Jiangellaceae</taxon>
        <taxon>Haloactinopolyspora</taxon>
    </lineage>
</organism>
<protein>
    <recommendedName>
        <fullName evidence="4">TrbC/VIRB2 family protein</fullName>
    </recommendedName>
</protein>
<gene>
    <name evidence="2" type="ORF">CLV30_101144</name>
</gene>
<dbReference type="AlphaFoldDB" id="A0A2P8EFC8"/>
<evidence type="ECO:0000256" key="1">
    <source>
        <dbReference type="SAM" id="Phobius"/>
    </source>
</evidence>
<evidence type="ECO:0000313" key="3">
    <source>
        <dbReference type="Proteomes" id="UP000243528"/>
    </source>
</evidence>
<dbReference type="InterPro" id="IPR046094">
    <property type="entry name" value="DUF6112"/>
</dbReference>
<reference evidence="2 3" key="1">
    <citation type="submission" date="2018-03" db="EMBL/GenBank/DDBJ databases">
        <title>Genomic Encyclopedia of Archaeal and Bacterial Type Strains, Phase II (KMG-II): from individual species to whole genera.</title>
        <authorList>
            <person name="Goeker M."/>
        </authorList>
    </citation>
    <scope>NUCLEOTIDE SEQUENCE [LARGE SCALE GENOMIC DNA]</scope>
    <source>
        <strain evidence="2 3">DSM 45211</strain>
    </source>
</reference>
<feature type="transmembrane region" description="Helical" evidence="1">
    <location>
        <begin position="87"/>
        <end position="109"/>
    </location>
</feature>
<keyword evidence="1" id="KW-0812">Transmembrane</keyword>
<proteinExistence type="predicted"/>
<keyword evidence="3" id="KW-1185">Reference proteome</keyword>
<dbReference type="Proteomes" id="UP000243528">
    <property type="component" value="Unassembled WGS sequence"/>
</dbReference>
<evidence type="ECO:0008006" key="4">
    <source>
        <dbReference type="Google" id="ProtNLM"/>
    </source>
</evidence>
<keyword evidence="1" id="KW-1133">Transmembrane helix</keyword>
<dbReference type="EMBL" id="PYGE01000001">
    <property type="protein sequence ID" value="PSL08177.1"/>
    <property type="molecule type" value="Genomic_DNA"/>
</dbReference>
<sequence>MLQKLTALAVDIQAGPGKEPGTNAGTNPGITPNTTGLPGLGVLKDIVGALVAWGLVAAVAALVVSAAALGFAKVTNRGGMADQSKTGVLYAALGAIVLGGANAIIAFFADTGATI</sequence>
<comment type="caution">
    <text evidence="2">The sequence shown here is derived from an EMBL/GenBank/DDBJ whole genome shotgun (WGS) entry which is preliminary data.</text>
</comment>
<dbReference type="RefSeq" id="WP_106535263.1">
    <property type="nucleotide sequence ID" value="NZ_ML142897.1"/>
</dbReference>
<feature type="transmembrane region" description="Helical" evidence="1">
    <location>
        <begin position="50"/>
        <end position="75"/>
    </location>
</feature>
<evidence type="ECO:0000313" key="2">
    <source>
        <dbReference type="EMBL" id="PSL08177.1"/>
    </source>
</evidence>